<dbReference type="HOGENOM" id="CLU_155404_0_0_1"/>
<dbReference type="AlphaFoldDB" id="S9PTA7"/>
<feature type="compositionally biased region" description="Polar residues" evidence="1">
    <location>
        <begin position="83"/>
        <end position="92"/>
    </location>
</feature>
<feature type="region of interest" description="Disordered" evidence="1">
    <location>
        <begin position="57"/>
        <end position="93"/>
    </location>
</feature>
<evidence type="ECO:0000313" key="2">
    <source>
        <dbReference type="EMBL" id="EPX71207.1"/>
    </source>
</evidence>
<dbReference type="EMBL" id="KE503208">
    <property type="protein sequence ID" value="EPX71207.1"/>
    <property type="molecule type" value="Genomic_DNA"/>
</dbReference>
<dbReference type="OMA" id="CDATMDI"/>
<evidence type="ECO:0000313" key="3">
    <source>
        <dbReference type="Proteomes" id="UP000016088"/>
    </source>
</evidence>
<feature type="compositionally biased region" description="Polar residues" evidence="1">
    <location>
        <begin position="1"/>
        <end position="21"/>
    </location>
</feature>
<organism evidence="2 3">
    <name type="scientific">Schizosaccharomyces octosporus (strain yFS286)</name>
    <name type="common">Fission yeast</name>
    <name type="synonym">Octosporomyces octosporus</name>
    <dbReference type="NCBI Taxonomy" id="483514"/>
    <lineage>
        <taxon>Eukaryota</taxon>
        <taxon>Fungi</taxon>
        <taxon>Dikarya</taxon>
        <taxon>Ascomycota</taxon>
        <taxon>Taphrinomycotina</taxon>
        <taxon>Schizosaccharomycetes</taxon>
        <taxon>Schizosaccharomycetales</taxon>
        <taxon>Schizosaccharomycetaceae</taxon>
        <taxon>Schizosaccharomyces</taxon>
    </lineage>
</organism>
<evidence type="ECO:0000256" key="1">
    <source>
        <dbReference type="SAM" id="MobiDB-lite"/>
    </source>
</evidence>
<proteinExistence type="predicted"/>
<feature type="region of interest" description="Disordered" evidence="1">
    <location>
        <begin position="1"/>
        <end position="43"/>
    </location>
</feature>
<dbReference type="RefSeq" id="XP_013019834.1">
    <property type="nucleotide sequence ID" value="XM_013164380.1"/>
</dbReference>
<protein>
    <submittedName>
        <fullName evidence="2">Meiosis inducing protein Mei3</fullName>
    </submittedName>
</protein>
<name>S9PTA7_SCHOY</name>
<dbReference type="Proteomes" id="UP000016088">
    <property type="component" value="Unassembled WGS sequence"/>
</dbReference>
<dbReference type="GeneID" id="25030407"/>
<reference evidence="2 3" key="1">
    <citation type="journal article" date="2011" name="Science">
        <title>Comparative functional genomics of the fission yeasts.</title>
        <authorList>
            <person name="Rhind N."/>
            <person name="Chen Z."/>
            <person name="Yassour M."/>
            <person name="Thompson D.A."/>
            <person name="Haas B.J."/>
            <person name="Habib N."/>
            <person name="Wapinski I."/>
            <person name="Roy S."/>
            <person name="Lin M.F."/>
            <person name="Heiman D.I."/>
            <person name="Young S.K."/>
            <person name="Furuya K."/>
            <person name="Guo Y."/>
            <person name="Pidoux A."/>
            <person name="Chen H.M."/>
            <person name="Robbertse B."/>
            <person name="Goldberg J.M."/>
            <person name="Aoki K."/>
            <person name="Bayne E.H."/>
            <person name="Berlin A.M."/>
            <person name="Desjardins C.A."/>
            <person name="Dobbs E."/>
            <person name="Dukaj L."/>
            <person name="Fan L."/>
            <person name="FitzGerald M.G."/>
            <person name="French C."/>
            <person name="Gujja S."/>
            <person name="Hansen K."/>
            <person name="Keifenheim D."/>
            <person name="Levin J.Z."/>
            <person name="Mosher R.A."/>
            <person name="Mueller C.A."/>
            <person name="Pfiffner J."/>
            <person name="Priest M."/>
            <person name="Russ C."/>
            <person name="Smialowska A."/>
            <person name="Swoboda P."/>
            <person name="Sykes S.M."/>
            <person name="Vaughn M."/>
            <person name="Vengrova S."/>
            <person name="Yoder R."/>
            <person name="Zeng Q."/>
            <person name="Allshire R."/>
            <person name="Baulcombe D."/>
            <person name="Birren B.W."/>
            <person name="Brown W."/>
            <person name="Ekwall K."/>
            <person name="Kellis M."/>
            <person name="Leatherwood J."/>
            <person name="Levin H."/>
            <person name="Margalit H."/>
            <person name="Martienssen R."/>
            <person name="Nieduszynski C.A."/>
            <person name="Spatafora J.W."/>
            <person name="Friedman N."/>
            <person name="Dalgaard J.Z."/>
            <person name="Baumann P."/>
            <person name="Niki H."/>
            <person name="Regev A."/>
            <person name="Nusbaum C."/>
        </authorList>
    </citation>
    <scope>NUCLEOTIDE SEQUENCE [LARGE SCALE GENOMIC DNA]</scope>
    <source>
        <strain evidence="3">yFS286</strain>
    </source>
</reference>
<accession>S9PTA7</accession>
<dbReference type="OrthoDB" id="10358279at2759"/>
<keyword evidence="3" id="KW-1185">Reference proteome</keyword>
<dbReference type="VEuPathDB" id="FungiDB:SOCG_01425"/>
<gene>
    <name evidence="2" type="ORF">SOCG_01425</name>
</gene>
<sequence length="136" mass="14877">MNPSNFNASTLQTQRSSNASPTTTTTTTTGRVSKADSSLAGGNTSVASLLRSYPMKRTKRTYRRSPASVPSYTAEFENKENVSKNSNDGSVKSTKRALAASDIMNETTLLDLFHTPMDDATMDITERVNNETRQNM</sequence>